<dbReference type="RefSeq" id="WP_109889818.1">
    <property type="nucleotide sequence ID" value="NZ_CP029550.1"/>
</dbReference>
<keyword evidence="3" id="KW-1185">Reference proteome</keyword>
<evidence type="ECO:0000313" key="2">
    <source>
        <dbReference type="EMBL" id="AWN41103.1"/>
    </source>
</evidence>
<dbReference type="OrthoDB" id="8017628at2"/>
<accession>A0A2U8W4R2</accession>
<dbReference type="EMBL" id="CP029550">
    <property type="protein sequence ID" value="AWN41103.1"/>
    <property type="molecule type" value="Genomic_DNA"/>
</dbReference>
<proteinExistence type="predicted"/>
<reference evidence="3" key="1">
    <citation type="submission" date="2018-05" db="EMBL/GenBank/DDBJ databases">
        <title>Complete Genome Sequence of Methylobacterium sp. 17SD2-17.</title>
        <authorList>
            <person name="Srinivasan S."/>
        </authorList>
    </citation>
    <scope>NUCLEOTIDE SEQUENCE [LARGE SCALE GENOMIC DNA]</scope>
    <source>
        <strain evidence="3">17SD2-17</strain>
    </source>
</reference>
<name>A0A2U8W4R2_9HYPH</name>
<feature type="signal peptide" evidence="1">
    <location>
        <begin position="1"/>
        <end position="21"/>
    </location>
</feature>
<dbReference type="KEGG" id="mets:DK389_11925"/>
<feature type="chain" id="PRO_5015852725" evidence="1">
    <location>
        <begin position="22"/>
        <end position="158"/>
    </location>
</feature>
<protein>
    <submittedName>
        <fullName evidence="2">Uncharacterized protein</fullName>
    </submittedName>
</protein>
<evidence type="ECO:0000313" key="3">
    <source>
        <dbReference type="Proteomes" id="UP000245926"/>
    </source>
</evidence>
<keyword evidence="1" id="KW-0732">Signal</keyword>
<sequence length="158" mass="16515">MIRPAALALAAILVPPGAVRAAPEPAALPTFVSADGICERLVVAGRDLSRSCKGRFLNTIYRNGRVGFYFIAEDGAALTFTGMGSDQVKPNSDSAVQPIDGIIFGTGGRSERAKAVGACRFSNPYKPPGTVRCRADTERGAFEAAFTTDGKPPVVSNP</sequence>
<organism evidence="2 3">
    <name type="scientific">Methylobacterium durans</name>
    <dbReference type="NCBI Taxonomy" id="2202825"/>
    <lineage>
        <taxon>Bacteria</taxon>
        <taxon>Pseudomonadati</taxon>
        <taxon>Pseudomonadota</taxon>
        <taxon>Alphaproteobacteria</taxon>
        <taxon>Hyphomicrobiales</taxon>
        <taxon>Methylobacteriaceae</taxon>
        <taxon>Methylobacterium</taxon>
    </lineage>
</organism>
<dbReference type="Proteomes" id="UP000245926">
    <property type="component" value="Chromosome"/>
</dbReference>
<gene>
    <name evidence="2" type="ORF">DK389_11925</name>
</gene>
<evidence type="ECO:0000256" key="1">
    <source>
        <dbReference type="SAM" id="SignalP"/>
    </source>
</evidence>
<dbReference type="AlphaFoldDB" id="A0A2U8W4R2"/>